<accession>A0ABY5GZD4</accession>
<dbReference type="EMBL" id="CP073344">
    <property type="protein sequence ID" value="UTW04592.1"/>
    <property type="molecule type" value="Genomic_DNA"/>
</dbReference>
<keyword evidence="3" id="KW-1185">Reference proteome</keyword>
<evidence type="ECO:0000313" key="3">
    <source>
        <dbReference type="Proteomes" id="UP001059950"/>
    </source>
</evidence>
<feature type="region of interest" description="Disordered" evidence="1">
    <location>
        <begin position="1"/>
        <end position="62"/>
    </location>
</feature>
<organism evidence="2 3">
    <name type="scientific">Amphritea atlantica</name>
    <dbReference type="NCBI Taxonomy" id="355243"/>
    <lineage>
        <taxon>Bacteria</taxon>
        <taxon>Pseudomonadati</taxon>
        <taxon>Pseudomonadota</taxon>
        <taxon>Gammaproteobacteria</taxon>
        <taxon>Oceanospirillales</taxon>
        <taxon>Oceanospirillaceae</taxon>
        <taxon>Amphritea</taxon>
    </lineage>
</organism>
<proteinExistence type="predicted"/>
<name>A0ABY5GZD4_9GAMM</name>
<feature type="compositionally biased region" description="Basic and acidic residues" evidence="1">
    <location>
        <begin position="9"/>
        <end position="24"/>
    </location>
</feature>
<gene>
    <name evidence="2" type="ORF">KDX31_06200</name>
</gene>
<feature type="compositionally biased region" description="Basic and acidic residues" evidence="1">
    <location>
        <begin position="48"/>
        <end position="62"/>
    </location>
</feature>
<feature type="compositionally biased region" description="Basic and acidic residues" evidence="1">
    <location>
        <begin position="31"/>
        <end position="41"/>
    </location>
</feature>
<sequence length="62" mass="7726">MDTDQTTQKSEHDELYTEKRSGTDRRKRKDRRDMIRFETCRRKNHGRRKEDKDPWKDSLELD</sequence>
<evidence type="ECO:0000313" key="2">
    <source>
        <dbReference type="EMBL" id="UTW04592.1"/>
    </source>
</evidence>
<protein>
    <submittedName>
        <fullName evidence="2">Uncharacterized protein</fullName>
    </submittedName>
</protein>
<reference evidence="2" key="1">
    <citation type="submission" date="2021-04" db="EMBL/GenBank/DDBJ databases">
        <title>Oceanospirillales bacteria with DddD are important DMSP degraders in coastal seawater.</title>
        <authorList>
            <person name="Liu J."/>
        </authorList>
    </citation>
    <scope>NUCLEOTIDE SEQUENCE</scope>
    <source>
        <strain evidence="2">GY6</strain>
    </source>
</reference>
<evidence type="ECO:0000256" key="1">
    <source>
        <dbReference type="SAM" id="MobiDB-lite"/>
    </source>
</evidence>
<dbReference type="Proteomes" id="UP001059950">
    <property type="component" value="Chromosome"/>
</dbReference>